<dbReference type="EMBL" id="UGJB01000004">
    <property type="protein sequence ID" value="STQ10117.1"/>
    <property type="molecule type" value="Genomic_DNA"/>
</dbReference>
<organism evidence="1 2">
    <name type="scientific">Enterobacter cloacae</name>
    <dbReference type="NCBI Taxonomy" id="550"/>
    <lineage>
        <taxon>Bacteria</taxon>
        <taxon>Pseudomonadati</taxon>
        <taxon>Pseudomonadota</taxon>
        <taxon>Gammaproteobacteria</taxon>
        <taxon>Enterobacterales</taxon>
        <taxon>Enterobacteriaceae</taxon>
        <taxon>Enterobacter</taxon>
        <taxon>Enterobacter cloacae complex</taxon>
    </lineage>
</organism>
<name>A0A377LUQ8_ENTCL</name>
<sequence length="43" mass="4886">MIGSLLWTELFCWLKRKKLVIRMPDGVPPAVQESFGALIPASW</sequence>
<evidence type="ECO:0000313" key="2">
    <source>
        <dbReference type="Proteomes" id="UP000255106"/>
    </source>
</evidence>
<reference evidence="1 2" key="1">
    <citation type="submission" date="2018-06" db="EMBL/GenBank/DDBJ databases">
        <authorList>
            <consortium name="Pathogen Informatics"/>
            <person name="Doyle S."/>
        </authorList>
    </citation>
    <scope>NUCLEOTIDE SEQUENCE [LARGE SCALE GENOMIC DNA]</scope>
    <source>
        <strain evidence="1 2">NCTC10005</strain>
    </source>
</reference>
<protein>
    <submittedName>
        <fullName evidence="1">PTS system lactose/cellobiose family transporter subunit IIC</fullName>
    </submittedName>
</protein>
<accession>A0A377LUQ8</accession>
<evidence type="ECO:0000313" key="1">
    <source>
        <dbReference type="EMBL" id="STQ10117.1"/>
    </source>
</evidence>
<dbReference type="Proteomes" id="UP000255106">
    <property type="component" value="Unassembled WGS sequence"/>
</dbReference>
<dbReference type="AlphaFoldDB" id="A0A377LUQ8"/>
<gene>
    <name evidence="1" type="primary">gmuC_3</name>
    <name evidence="1" type="ORF">NCTC10005_02855</name>
</gene>
<proteinExistence type="predicted"/>